<reference evidence="1 2" key="1">
    <citation type="submission" date="2017-08" db="EMBL/GenBank/DDBJ databases">
        <title>Capnocytophaga canis 17-158 assembly.</title>
        <authorList>
            <person name="Gulvik C.A."/>
        </authorList>
    </citation>
    <scope>NUCLEOTIDE SEQUENCE [LARGE SCALE GENOMIC DNA]</scope>
    <source>
        <strain evidence="1 2">17-158</strain>
    </source>
</reference>
<accession>A0A3A1YAS5</accession>
<organism evidence="1 2">
    <name type="scientific">Capnocytophaga canis</name>
    <dbReference type="NCBI Taxonomy" id="1848903"/>
    <lineage>
        <taxon>Bacteria</taxon>
        <taxon>Pseudomonadati</taxon>
        <taxon>Bacteroidota</taxon>
        <taxon>Flavobacteriia</taxon>
        <taxon>Flavobacteriales</taxon>
        <taxon>Flavobacteriaceae</taxon>
        <taxon>Capnocytophaga</taxon>
    </lineage>
</organism>
<name>A0A3A1YAS5_9FLAO</name>
<comment type="caution">
    <text evidence="1">The sequence shown here is derived from an EMBL/GenBank/DDBJ whole genome shotgun (WGS) entry which is preliminary data.</text>
</comment>
<dbReference type="Proteomes" id="UP000265497">
    <property type="component" value="Unassembled WGS sequence"/>
</dbReference>
<proteinExistence type="predicted"/>
<dbReference type="AlphaFoldDB" id="A0A3A1YAS5"/>
<dbReference type="EMBL" id="NSDI01000048">
    <property type="protein sequence ID" value="RIY34775.1"/>
    <property type="molecule type" value="Genomic_DNA"/>
</dbReference>
<sequence length="152" mass="18128">MGYSQEDIKITSDSLLFEYEVKSNIKKRELMDLYFIVNQNYQFKKIKKYITNIRVRHLEIAYNKEVYENSIYEIELSEKVSLDHFHKDFRPIKIIPISKAPISYYAFNKDDKNIIIAGVYGSFLHFEKDTIISQKDPKTILTVLNDYLLKEK</sequence>
<evidence type="ECO:0000313" key="1">
    <source>
        <dbReference type="EMBL" id="RIY34775.1"/>
    </source>
</evidence>
<evidence type="ECO:0000313" key="2">
    <source>
        <dbReference type="Proteomes" id="UP000265497"/>
    </source>
</evidence>
<protein>
    <submittedName>
        <fullName evidence="1">Uncharacterized protein</fullName>
    </submittedName>
</protein>
<gene>
    <name evidence="1" type="ORF">CKY20_11700</name>
</gene>